<dbReference type="Gene3D" id="2.60.40.1740">
    <property type="entry name" value="hypothetical protein (bacova_03559)"/>
    <property type="match status" value="1"/>
</dbReference>
<name>A0A5J4RT78_9ZZZZ</name>
<gene>
    <name evidence="3" type="ORF">EZS27_015494</name>
</gene>
<reference evidence="3" key="1">
    <citation type="submission" date="2019-03" db="EMBL/GenBank/DDBJ databases">
        <title>Single cell metagenomics reveals metabolic interactions within the superorganism composed of flagellate Streblomastix strix and complex community of Bacteroidetes bacteria on its surface.</title>
        <authorList>
            <person name="Treitli S.C."/>
            <person name="Kolisko M."/>
            <person name="Husnik F."/>
            <person name="Keeling P."/>
            <person name="Hampl V."/>
        </authorList>
    </citation>
    <scope>NUCLEOTIDE SEQUENCE</scope>
    <source>
        <strain evidence="3">STM</strain>
    </source>
</reference>
<evidence type="ECO:0008006" key="4">
    <source>
        <dbReference type="Google" id="ProtNLM"/>
    </source>
</evidence>
<organism evidence="3">
    <name type="scientific">termite gut metagenome</name>
    <dbReference type="NCBI Taxonomy" id="433724"/>
    <lineage>
        <taxon>unclassified sequences</taxon>
        <taxon>metagenomes</taxon>
        <taxon>organismal metagenomes</taxon>
    </lineage>
</organism>
<evidence type="ECO:0000259" key="1">
    <source>
        <dbReference type="Pfam" id="PF08522"/>
    </source>
</evidence>
<dbReference type="InterPro" id="IPR025371">
    <property type="entry name" value="BT_3044-like_C"/>
</dbReference>
<accession>A0A5J4RT78</accession>
<feature type="domain" description="BT-3044-like C-terminal" evidence="2">
    <location>
        <begin position="155"/>
        <end position="288"/>
    </location>
</feature>
<dbReference type="AlphaFoldDB" id="A0A5J4RT78"/>
<sequence length="300" mass="34398">MMACLFCVVACSENTMFEKELYKKVFSIISSDTYNIFAEEIDLAEEDPWGCVSASLGGTTSADKDIVVSFVEDRDLFDRYNRGSFDVETSRYAQLLDTSRYHIADYHLTIPAGERNGTMKITLRPEGLSPDSTYLISLKVDEHTNYELNPDKCDILYRVYIKNFWASQKTITNYTLRGVHGPENESIYGVKRMHPLTRNSVRVIAGTLAFEEVAGRIATNCIILEIADDGHVSVKPYGSIQIEQIDDDPDYPNRYFIEDDGFRTFKTFLLHYKYKAPGMLDFVESREELRIEFKPITEIK</sequence>
<dbReference type="InterPro" id="IPR013728">
    <property type="entry name" value="BT_3987-like_N"/>
</dbReference>
<comment type="caution">
    <text evidence="3">The sequence shown here is derived from an EMBL/GenBank/DDBJ whole genome shotgun (WGS) entry which is preliminary data.</text>
</comment>
<feature type="domain" description="BT-3987-like N-terminal" evidence="1">
    <location>
        <begin position="25"/>
        <end position="146"/>
    </location>
</feature>
<dbReference type="Pfam" id="PF14274">
    <property type="entry name" value="BT_3044-like_C"/>
    <property type="match status" value="1"/>
</dbReference>
<evidence type="ECO:0000313" key="3">
    <source>
        <dbReference type="EMBL" id="KAA6336340.1"/>
    </source>
</evidence>
<protein>
    <recommendedName>
        <fullName evidence="4">DUF4361 domain-containing protein</fullName>
    </recommendedName>
</protein>
<dbReference type="EMBL" id="SNRY01000804">
    <property type="protein sequence ID" value="KAA6336340.1"/>
    <property type="molecule type" value="Genomic_DNA"/>
</dbReference>
<evidence type="ECO:0000259" key="2">
    <source>
        <dbReference type="Pfam" id="PF14274"/>
    </source>
</evidence>
<proteinExistence type="predicted"/>
<dbReference type="Pfam" id="PF08522">
    <property type="entry name" value="BT_3987-like_N"/>
    <property type="match status" value="1"/>
</dbReference>